<protein>
    <submittedName>
        <fullName evidence="2">Uncharacterized protein</fullName>
    </submittedName>
</protein>
<organism evidence="2">
    <name type="scientific">anaerobic digester metagenome</name>
    <dbReference type="NCBI Taxonomy" id="1263854"/>
    <lineage>
        <taxon>unclassified sequences</taxon>
        <taxon>metagenomes</taxon>
        <taxon>ecological metagenomes</taxon>
    </lineage>
</organism>
<dbReference type="EMBL" id="CAADRN010000346">
    <property type="protein sequence ID" value="VFU18464.1"/>
    <property type="molecule type" value="Genomic_DNA"/>
</dbReference>
<sequence length="181" mass="20519">MVTRRRPSHRKSKKTRLPSPAPFEGEEKQVLQVSGEAENQEQPVRDEPVREQPPALTTTMPVAVILEILAREYSRDAQGEALCRAAAGIAEESGLLEHYRNLWETEETNLSGNQAYLLFERRQCLDLIDFYKSKNNQPALEKELAHLRLLEGRLLLGASQPSGITDEDLAKLEEFIKYSGF</sequence>
<evidence type="ECO:0000313" key="2">
    <source>
        <dbReference type="EMBL" id="VFU18464.1"/>
    </source>
</evidence>
<proteinExistence type="predicted"/>
<accession>A0A485M6I6</accession>
<feature type="compositionally biased region" description="Basic residues" evidence="1">
    <location>
        <begin position="1"/>
        <end position="16"/>
    </location>
</feature>
<gene>
    <name evidence="2" type="ORF">SCFA_460006</name>
</gene>
<evidence type="ECO:0000256" key="1">
    <source>
        <dbReference type="SAM" id="MobiDB-lite"/>
    </source>
</evidence>
<reference evidence="2" key="1">
    <citation type="submission" date="2019-03" db="EMBL/GenBank/DDBJ databases">
        <authorList>
            <person name="Hao L."/>
        </authorList>
    </citation>
    <scope>NUCLEOTIDE SEQUENCE</scope>
</reference>
<feature type="region of interest" description="Disordered" evidence="1">
    <location>
        <begin position="1"/>
        <end position="54"/>
    </location>
</feature>
<dbReference type="AlphaFoldDB" id="A0A485M6I6"/>
<name>A0A485M6I6_9ZZZZ</name>